<gene>
    <name evidence="3" type="ORF">QBC47DRAFT_312488</name>
</gene>
<reference evidence="3" key="1">
    <citation type="submission" date="2023-06" db="EMBL/GenBank/DDBJ databases">
        <title>Genome-scale phylogeny and comparative genomics of the fungal order Sordariales.</title>
        <authorList>
            <consortium name="Lawrence Berkeley National Laboratory"/>
            <person name="Hensen N."/>
            <person name="Bonometti L."/>
            <person name="Westerberg I."/>
            <person name="Brannstrom I.O."/>
            <person name="Guillou S."/>
            <person name="Cros-Aarteil S."/>
            <person name="Calhoun S."/>
            <person name="Haridas S."/>
            <person name="Kuo A."/>
            <person name="Mondo S."/>
            <person name="Pangilinan J."/>
            <person name="Riley R."/>
            <person name="Labutti K."/>
            <person name="Andreopoulos B."/>
            <person name="Lipzen A."/>
            <person name="Chen C."/>
            <person name="Yanf M."/>
            <person name="Daum C."/>
            <person name="Ng V."/>
            <person name="Clum A."/>
            <person name="Steindorff A."/>
            <person name="Ohm R."/>
            <person name="Martin F."/>
            <person name="Silar P."/>
            <person name="Natvig D."/>
            <person name="Lalanne C."/>
            <person name="Gautier V."/>
            <person name="Ament-Velasquez S.L."/>
            <person name="Kruys A."/>
            <person name="Hutchinson M.I."/>
            <person name="Powell A.J."/>
            <person name="Barry K."/>
            <person name="Miller A.N."/>
            <person name="Grigoriev I.V."/>
            <person name="Debuchy R."/>
            <person name="Gladieux P."/>
            <person name="Thoren M.H."/>
            <person name="Johannesson H."/>
        </authorList>
    </citation>
    <scope>NUCLEOTIDE SEQUENCE</scope>
    <source>
        <strain evidence="3">PSN4</strain>
    </source>
</reference>
<proteinExistence type="predicted"/>
<keyword evidence="4" id="KW-1185">Reference proteome</keyword>
<comment type="caution">
    <text evidence="3">The sequence shown here is derived from an EMBL/GenBank/DDBJ whole genome shotgun (WGS) entry which is preliminary data.</text>
</comment>
<dbReference type="GO" id="GO:0004497">
    <property type="term" value="F:monooxygenase activity"/>
    <property type="evidence" value="ECO:0007669"/>
    <property type="project" value="TreeGrafter"/>
</dbReference>
<dbReference type="InterPro" id="IPR050982">
    <property type="entry name" value="Auxin_biosynth/cation_transpt"/>
</dbReference>
<evidence type="ECO:0000313" key="4">
    <source>
        <dbReference type="Proteomes" id="UP001239445"/>
    </source>
</evidence>
<dbReference type="EMBL" id="MU839827">
    <property type="protein sequence ID" value="KAK1760183.1"/>
    <property type="molecule type" value="Genomic_DNA"/>
</dbReference>
<protein>
    <submittedName>
        <fullName evidence="3">Uncharacterized protein</fullName>
    </submittedName>
</protein>
<dbReference type="GO" id="GO:0050660">
    <property type="term" value="F:flavin adenine dinucleotide binding"/>
    <property type="evidence" value="ECO:0007669"/>
    <property type="project" value="TreeGrafter"/>
</dbReference>
<dbReference type="Pfam" id="PF13738">
    <property type="entry name" value="Pyr_redox_3"/>
    <property type="match status" value="1"/>
</dbReference>
<dbReference type="Gene3D" id="3.10.450.50">
    <property type="match status" value="1"/>
</dbReference>
<dbReference type="InterPro" id="IPR036188">
    <property type="entry name" value="FAD/NAD-bd_sf"/>
</dbReference>
<name>A0AAJ0FEA7_9PEZI</name>
<dbReference type="PRINTS" id="PR00411">
    <property type="entry name" value="PNDRDTASEI"/>
</dbReference>
<sequence length="617" mass="68860">MGDATPSSQRIEPGSVNHKPVVWPASISNESVDVADIATKTIAAFNQALAEANYDALVDLFDEDSFWRDHVAVSWDLRTLHGRDKIRTFLEKQCHLTDVQVDSSSDFRRPQLANFAPAGESKGIIFYTTITTKYGAGRGLVRMVEKGSGFKIWAFFTTLEELRGHEEPRGPRRPNGVEHGGKPGRKNWLDRRKEAIEFRDSEPAVLIIGAGQGGLTAHARLKMLGVPTLVIDRNDSIGDNWRKRYHQLVLHDPVWYDHMPYLPFPDFWPVFTPKDKLADWFDGYAKSLELNIWLSSELQSATWDDSTKQWTVTIERTRPDGQKETRTLHPKQVVQATGASGKKHFPIIPGMEKFEGSLLCHSSDFPGAPVGDSKQVVVIGACNSSHDICQDYHEKGHSVTMVQRSSTCVISSEACLKINLGAIYEEGSPPVEDADMITWSLPAPMMKALQMDLCKLQRNLDADLLAGLQAAGFAVDYGPDEGGLFCKYLQRGGGYYIDVGMSRLITEGAVKVKQGVEISEILPRGVRFADGTEIPADQIVFATGYENMRTQARHILGDAVADRIHDVWGWDEEGEMRGIWRDSGHPGFWFHGGNLAMCRYYSRVLALQIVARLEGWN</sequence>
<dbReference type="PANTHER" id="PTHR43539">
    <property type="entry name" value="FLAVIN-BINDING MONOOXYGENASE-LIKE PROTEIN (AFU_ORTHOLOGUE AFUA_4G09220)"/>
    <property type="match status" value="1"/>
</dbReference>
<dbReference type="PANTHER" id="PTHR43539:SF68">
    <property type="entry name" value="FLAVIN-BINDING MONOOXYGENASE-LIKE PROTEIN (AFU_ORTHOLOGUE AFUA_4G09220)"/>
    <property type="match status" value="1"/>
</dbReference>
<dbReference type="SUPFAM" id="SSF51905">
    <property type="entry name" value="FAD/NAD(P)-binding domain"/>
    <property type="match status" value="1"/>
</dbReference>
<dbReference type="SUPFAM" id="SSF54427">
    <property type="entry name" value="NTF2-like"/>
    <property type="match status" value="1"/>
</dbReference>
<evidence type="ECO:0000313" key="3">
    <source>
        <dbReference type="EMBL" id="KAK1760183.1"/>
    </source>
</evidence>
<dbReference type="Proteomes" id="UP001239445">
    <property type="component" value="Unassembled WGS sequence"/>
</dbReference>
<evidence type="ECO:0000256" key="1">
    <source>
        <dbReference type="ARBA" id="ARBA00023002"/>
    </source>
</evidence>
<feature type="region of interest" description="Disordered" evidence="2">
    <location>
        <begin position="164"/>
        <end position="186"/>
    </location>
</feature>
<dbReference type="InterPro" id="IPR032710">
    <property type="entry name" value="NTF2-like_dom_sf"/>
</dbReference>
<evidence type="ECO:0000256" key="2">
    <source>
        <dbReference type="SAM" id="MobiDB-lite"/>
    </source>
</evidence>
<dbReference type="AlphaFoldDB" id="A0AAJ0FEA7"/>
<keyword evidence="1" id="KW-0560">Oxidoreductase</keyword>
<dbReference type="Gene3D" id="3.50.50.60">
    <property type="entry name" value="FAD/NAD(P)-binding domain"/>
    <property type="match status" value="2"/>
</dbReference>
<organism evidence="3 4">
    <name type="scientific">Echria macrotheca</name>
    <dbReference type="NCBI Taxonomy" id="438768"/>
    <lineage>
        <taxon>Eukaryota</taxon>
        <taxon>Fungi</taxon>
        <taxon>Dikarya</taxon>
        <taxon>Ascomycota</taxon>
        <taxon>Pezizomycotina</taxon>
        <taxon>Sordariomycetes</taxon>
        <taxon>Sordariomycetidae</taxon>
        <taxon>Sordariales</taxon>
        <taxon>Schizotheciaceae</taxon>
        <taxon>Echria</taxon>
    </lineage>
</organism>
<accession>A0AAJ0FEA7</accession>